<dbReference type="Proteomes" id="UP000178367">
    <property type="component" value="Unassembled WGS sequence"/>
</dbReference>
<keyword evidence="9" id="KW-0173">Coenzyme A biosynthesis</keyword>
<dbReference type="InterPro" id="IPR004821">
    <property type="entry name" value="Cyt_trans-like"/>
</dbReference>
<keyword evidence="4" id="KW-0808">Transferase</keyword>
<dbReference type="CDD" id="cd00267">
    <property type="entry name" value="ABC_ATPase"/>
    <property type="match status" value="1"/>
</dbReference>
<dbReference type="AlphaFoldDB" id="A0A1F5SNA6"/>
<dbReference type="Pfam" id="PF01467">
    <property type="entry name" value="CTP_transf_like"/>
    <property type="match status" value="1"/>
</dbReference>
<dbReference type="Gene3D" id="3.40.50.300">
    <property type="entry name" value="P-loop containing nucleotide triphosphate hydrolases"/>
    <property type="match status" value="1"/>
</dbReference>
<keyword evidence="6" id="KW-0547">Nucleotide-binding</keyword>
<dbReference type="SUPFAM" id="SSF52540">
    <property type="entry name" value="P-loop containing nucleoside triphosphate hydrolases"/>
    <property type="match status" value="1"/>
</dbReference>
<feature type="domain" description="Cytidyltransferase-like" evidence="11">
    <location>
        <begin position="6"/>
        <end position="133"/>
    </location>
</feature>
<dbReference type="PRINTS" id="PR01020">
    <property type="entry name" value="LPSBIOSNTHSS"/>
</dbReference>
<dbReference type="EC" id="2.7.7.3" evidence="1"/>
<dbReference type="Gene3D" id="3.40.50.620">
    <property type="entry name" value="HUPs"/>
    <property type="match status" value="1"/>
</dbReference>
<dbReference type="InterPro" id="IPR027417">
    <property type="entry name" value="P-loop_NTPase"/>
</dbReference>
<comment type="catalytic activity">
    <reaction evidence="10">
        <text>(R)-4'-phosphopantetheine + ATP + H(+) = 3'-dephospho-CoA + diphosphate</text>
        <dbReference type="Rhea" id="RHEA:19801"/>
        <dbReference type="ChEBI" id="CHEBI:15378"/>
        <dbReference type="ChEBI" id="CHEBI:30616"/>
        <dbReference type="ChEBI" id="CHEBI:33019"/>
        <dbReference type="ChEBI" id="CHEBI:57328"/>
        <dbReference type="ChEBI" id="CHEBI:61723"/>
        <dbReference type="EC" id="2.7.7.3"/>
    </reaction>
</comment>
<sequence length="357" mass="40853">MENIFIYPGTFCPPTYGHLHILKKACEIFPLVRVVCSDNDRKKDRWFPAYECARLWKAYRLPENARVNTLDELKKENIDPDRLTMIRGIRGQEDINHETEVMELNTRDFGISRYFFIYADPAYARVSSSAVRQAAKNFELEKLSAFASPLIISCLLEKILHIENLFLVVGPPASGKSTLMKILGEIDGGNLHIDTDKFSEKLKPLLREYFPGQDLVELALKQSEILKKTIGPAWLELLKDSLRHIRNKANVLVEIPYGLEKDKNMFRFLGGKIIFVGCGNKKINLERNKKRATPELEPFIEKIPGRKETVRIAKKKGLYVYTLDTNCSLAELRQMAHKLNAKFAFTDLDIYGGTKNG</sequence>
<protein>
    <recommendedName>
        <fullName evidence="2">Phosphopantetheine adenylyltransferase</fullName>
        <ecNumber evidence="1">2.7.7.3</ecNumber>
    </recommendedName>
</protein>
<evidence type="ECO:0000313" key="12">
    <source>
        <dbReference type="EMBL" id="OGF27701.1"/>
    </source>
</evidence>
<dbReference type="EMBL" id="MFGB01000006">
    <property type="protein sequence ID" value="OGF27701.1"/>
    <property type="molecule type" value="Genomic_DNA"/>
</dbReference>
<dbReference type="PANTHER" id="PTHR21342">
    <property type="entry name" value="PHOSPHOPANTETHEINE ADENYLYLTRANSFERASE"/>
    <property type="match status" value="1"/>
</dbReference>
<dbReference type="SUPFAM" id="SSF52374">
    <property type="entry name" value="Nucleotidylyl transferase"/>
    <property type="match status" value="1"/>
</dbReference>
<gene>
    <name evidence="12" type="ORF">A2227_03950</name>
</gene>
<evidence type="ECO:0000256" key="3">
    <source>
        <dbReference type="ARBA" id="ARBA00022490"/>
    </source>
</evidence>
<evidence type="ECO:0000256" key="10">
    <source>
        <dbReference type="ARBA" id="ARBA00029346"/>
    </source>
</evidence>
<evidence type="ECO:0000259" key="11">
    <source>
        <dbReference type="Pfam" id="PF01467"/>
    </source>
</evidence>
<name>A0A1F5SNA6_9BACT</name>
<evidence type="ECO:0000256" key="1">
    <source>
        <dbReference type="ARBA" id="ARBA00012392"/>
    </source>
</evidence>
<evidence type="ECO:0000256" key="7">
    <source>
        <dbReference type="ARBA" id="ARBA00022840"/>
    </source>
</evidence>
<evidence type="ECO:0000256" key="4">
    <source>
        <dbReference type="ARBA" id="ARBA00022679"/>
    </source>
</evidence>
<evidence type="ECO:0000256" key="2">
    <source>
        <dbReference type="ARBA" id="ARBA00013868"/>
    </source>
</evidence>
<proteinExistence type="predicted"/>
<dbReference type="InterPro" id="IPR001980">
    <property type="entry name" value="PPAT"/>
</dbReference>
<keyword evidence="5" id="KW-0548">Nucleotidyltransferase</keyword>
<dbReference type="NCBIfam" id="TIGR00125">
    <property type="entry name" value="cyt_tran_rel"/>
    <property type="match status" value="1"/>
</dbReference>
<evidence type="ECO:0000256" key="8">
    <source>
        <dbReference type="ARBA" id="ARBA00022842"/>
    </source>
</evidence>
<reference evidence="12 13" key="1">
    <citation type="journal article" date="2016" name="Nat. Commun.">
        <title>Thousands of microbial genomes shed light on interconnected biogeochemical processes in an aquifer system.</title>
        <authorList>
            <person name="Anantharaman K."/>
            <person name="Brown C.T."/>
            <person name="Hug L.A."/>
            <person name="Sharon I."/>
            <person name="Castelle C.J."/>
            <person name="Probst A.J."/>
            <person name="Thomas B.C."/>
            <person name="Singh A."/>
            <person name="Wilkins M.J."/>
            <person name="Karaoz U."/>
            <person name="Brodie E.L."/>
            <person name="Williams K.H."/>
            <person name="Hubbard S.S."/>
            <person name="Banfield J.F."/>
        </authorList>
    </citation>
    <scope>NUCLEOTIDE SEQUENCE [LARGE SCALE GENOMIC DNA]</scope>
</reference>
<comment type="caution">
    <text evidence="12">The sequence shown here is derived from an EMBL/GenBank/DDBJ whole genome shotgun (WGS) entry which is preliminary data.</text>
</comment>
<keyword evidence="7" id="KW-0067">ATP-binding</keyword>
<evidence type="ECO:0000313" key="13">
    <source>
        <dbReference type="Proteomes" id="UP000178367"/>
    </source>
</evidence>
<organism evidence="12 13">
    <name type="scientific">Candidatus Falkowbacteria bacterium RIFOXYA2_FULL_47_19</name>
    <dbReference type="NCBI Taxonomy" id="1797994"/>
    <lineage>
        <taxon>Bacteria</taxon>
        <taxon>Candidatus Falkowiibacteriota</taxon>
    </lineage>
</organism>
<dbReference type="STRING" id="1797994.A2227_03950"/>
<dbReference type="GO" id="GO:0015937">
    <property type="term" value="P:coenzyme A biosynthetic process"/>
    <property type="evidence" value="ECO:0007669"/>
    <property type="project" value="UniProtKB-KW"/>
</dbReference>
<dbReference type="InterPro" id="IPR014729">
    <property type="entry name" value="Rossmann-like_a/b/a_fold"/>
</dbReference>
<dbReference type="PANTHER" id="PTHR21342:SF1">
    <property type="entry name" value="PHOSPHOPANTETHEINE ADENYLYLTRANSFERASE"/>
    <property type="match status" value="1"/>
</dbReference>
<keyword evidence="8" id="KW-0460">Magnesium</keyword>
<evidence type="ECO:0000256" key="6">
    <source>
        <dbReference type="ARBA" id="ARBA00022741"/>
    </source>
</evidence>
<accession>A0A1F5SNA6</accession>
<evidence type="ECO:0000256" key="9">
    <source>
        <dbReference type="ARBA" id="ARBA00022993"/>
    </source>
</evidence>
<keyword evidence="3" id="KW-0963">Cytoplasm</keyword>
<dbReference type="GO" id="GO:0005524">
    <property type="term" value="F:ATP binding"/>
    <property type="evidence" value="ECO:0007669"/>
    <property type="project" value="UniProtKB-KW"/>
</dbReference>
<evidence type="ECO:0000256" key="5">
    <source>
        <dbReference type="ARBA" id="ARBA00022695"/>
    </source>
</evidence>
<dbReference type="GO" id="GO:0004595">
    <property type="term" value="F:pantetheine-phosphate adenylyltransferase activity"/>
    <property type="evidence" value="ECO:0007669"/>
    <property type="project" value="UniProtKB-EC"/>
</dbReference>